<keyword evidence="3" id="KW-1185">Reference proteome</keyword>
<protein>
    <submittedName>
        <fullName evidence="2">NAD-dependent epimerase/dehydratase family protein</fullName>
    </submittedName>
</protein>
<dbReference type="InterPro" id="IPR036291">
    <property type="entry name" value="NAD(P)-bd_dom_sf"/>
</dbReference>
<proteinExistence type="predicted"/>
<dbReference type="PANTHER" id="PTHR48079">
    <property type="entry name" value="PROTEIN YEEZ"/>
    <property type="match status" value="1"/>
</dbReference>
<evidence type="ECO:0000313" key="2">
    <source>
        <dbReference type="EMBL" id="TNJ68010.1"/>
    </source>
</evidence>
<dbReference type="EMBL" id="VDCQ01000002">
    <property type="protein sequence ID" value="TNJ68010.1"/>
    <property type="molecule type" value="Genomic_DNA"/>
</dbReference>
<gene>
    <name evidence="2" type="ORF">FE784_02410</name>
</gene>
<dbReference type="PANTHER" id="PTHR48079:SF6">
    <property type="entry name" value="NAD(P)-BINDING DOMAIN-CONTAINING PROTEIN-RELATED"/>
    <property type="match status" value="1"/>
</dbReference>
<dbReference type="RefSeq" id="WP_139600517.1">
    <property type="nucleotide sequence ID" value="NZ_VDCQ01000002.1"/>
</dbReference>
<evidence type="ECO:0000259" key="1">
    <source>
        <dbReference type="Pfam" id="PF01370"/>
    </source>
</evidence>
<dbReference type="GO" id="GO:0004029">
    <property type="term" value="F:aldehyde dehydrogenase (NAD+) activity"/>
    <property type="evidence" value="ECO:0007669"/>
    <property type="project" value="TreeGrafter"/>
</dbReference>
<dbReference type="Gene3D" id="3.40.50.720">
    <property type="entry name" value="NAD(P)-binding Rossmann-like Domain"/>
    <property type="match status" value="1"/>
</dbReference>
<dbReference type="Pfam" id="PF01370">
    <property type="entry name" value="Epimerase"/>
    <property type="match status" value="1"/>
</dbReference>
<comment type="caution">
    <text evidence="2">The sequence shown here is derived from an EMBL/GenBank/DDBJ whole genome shotgun (WGS) entry which is preliminary data.</text>
</comment>
<dbReference type="SUPFAM" id="SSF51735">
    <property type="entry name" value="NAD(P)-binding Rossmann-fold domains"/>
    <property type="match status" value="1"/>
</dbReference>
<name>A0A5C4THQ9_9BACL</name>
<accession>A0A5C4THQ9</accession>
<evidence type="ECO:0000313" key="3">
    <source>
        <dbReference type="Proteomes" id="UP000307943"/>
    </source>
</evidence>
<feature type="domain" description="NAD-dependent epimerase/dehydratase" evidence="1">
    <location>
        <begin position="3"/>
        <end position="228"/>
    </location>
</feature>
<organism evidence="2 3">
    <name type="scientific">Paenibacillus hemerocallicola</name>
    <dbReference type="NCBI Taxonomy" id="1172614"/>
    <lineage>
        <taxon>Bacteria</taxon>
        <taxon>Bacillati</taxon>
        <taxon>Bacillota</taxon>
        <taxon>Bacilli</taxon>
        <taxon>Bacillales</taxon>
        <taxon>Paenibacillaceae</taxon>
        <taxon>Paenibacillus</taxon>
    </lineage>
</organism>
<reference evidence="2 3" key="1">
    <citation type="submission" date="2019-05" db="EMBL/GenBank/DDBJ databases">
        <title>We sequenced the genome of Paenibacillus hemerocallicola KCTC 33185 for further insight into its adaptation and study the phylogeny of Paenibacillus.</title>
        <authorList>
            <person name="Narsing Rao M.P."/>
        </authorList>
    </citation>
    <scope>NUCLEOTIDE SEQUENCE [LARGE SCALE GENOMIC DNA]</scope>
    <source>
        <strain evidence="2 3">KCTC 33185</strain>
    </source>
</reference>
<dbReference type="GO" id="GO:0005737">
    <property type="term" value="C:cytoplasm"/>
    <property type="evidence" value="ECO:0007669"/>
    <property type="project" value="TreeGrafter"/>
</dbReference>
<dbReference type="Proteomes" id="UP000307943">
    <property type="component" value="Unassembled WGS sequence"/>
</dbReference>
<dbReference type="AlphaFoldDB" id="A0A5C4THQ9"/>
<dbReference type="OrthoDB" id="9811743at2"/>
<dbReference type="InterPro" id="IPR001509">
    <property type="entry name" value="Epimerase_deHydtase"/>
</dbReference>
<dbReference type="InterPro" id="IPR051783">
    <property type="entry name" value="NAD(P)-dependent_oxidoreduct"/>
</dbReference>
<sequence>MKALVTGATGFLGGRLAARLVGLGWSVTAVGRNETAGAALTRQGVCFVRADLSDETAVLSACRGQDAVFHCGALSSPWGRYREFYDSNVLGTRHVIAGCLRHDVGRMIHVSTPTVYFDYTHRLQIPESGPLPDRPANAYAATKRLAEQEVERAAAAGLPVVTVRPRALFGPGDTAILPRLIRANAARGIPLIGGGRIEVDFTYIDNAVDALLLCAAAPSAAIGRTYNITNGEPARLVEVLQQLFDKLGVPMRGKPVPYSLVYGAAGLLELIARLVPGSREPLLTRYTVGVLGRSQTLDITAARRELGYAPRVKLEEGLDAFAAWWNEHGGGNG</sequence>